<dbReference type="Gene3D" id="1.25.10.10">
    <property type="entry name" value="Leucine-rich Repeat Variant"/>
    <property type="match status" value="1"/>
</dbReference>
<gene>
    <name evidence="11" type="ORF">APHIGO_LOCUS2335</name>
</gene>
<dbReference type="SUPFAM" id="SSF48371">
    <property type="entry name" value="ARM repeat"/>
    <property type="match status" value="1"/>
</dbReference>
<keyword evidence="4" id="KW-0813">Transport</keyword>
<dbReference type="GO" id="GO:0000774">
    <property type="term" value="F:adenyl-nucleotide exchange factor activity"/>
    <property type="evidence" value="ECO:0007669"/>
    <property type="project" value="TreeGrafter"/>
</dbReference>
<keyword evidence="6" id="KW-0256">Endoplasmic reticulum</keyword>
<proteinExistence type="inferred from homology"/>
<evidence type="ECO:0000256" key="6">
    <source>
        <dbReference type="ARBA" id="ARBA00022824"/>
    </source>
</evidence>
<dbReference type="AlphaFoldDB" id="A0A9P0IQA7"/>
<sequence length="453" mass="52099">MFEMSIVRIGLIILIAASLGAFWYLDTVFYHWDGVLPQPEEMVVETVPESSKNNTIFNKPKEFVPTNEWQIIQEGQLIPPGLHVQIDLQTGEKKAKLMEGNINNKSKYSLAITDSHKPENFIDPNRMPDNSHKFRSYEKLKDDLKDLNMTIKSDMDVMDELSRKFQEQMKVYEDSGKNLQNILTDLEYLLHQVDTAEVFAKNKGIQLIIIPCINSNSSYLKSQGALLLGSAASNNQKVQIASLENDVIPLLLKHIDNEFTFSVQKNCIFALSSITRRFPLAQKQLIDNNGIQIFMSVFKTPISKFNTKLKLKVTQLLEDLTIEIEDAKLTFKEETNKQLNIEAAERVRQYDNLHLKDKLVENGWCNILGDEFIILSNQIPLDEENNAMVEASGKSLLALQKLCKVKLQGNKEFYQSFYKLETYYKQLVQNDVFFDELYQLTTELTNTYDPVLE</sequence>
<feature type="transmembrane region" description="Helical" evidence="10">
    <location>
        <begin position="6"/>
        <end position="25"/>
    </location>
</feature>
<keyword evidence="10" id="KW-0812">Transmembrane</keyword>
<dbReference type="InterPro" id="IPR050693">
    <property type="entry name" value="Hsp70_NEF-Inhibitors"/>
</dbReference>
<reference evidence="11" key="2">
    <citation type="submission" date="2022-10" db="EMBL/GenBank/DDBJ databases">
        <authorList>
            <consortium name="ENA_rothamsted_submissions"/>
            <consortium name="culmorum"/>
            <person name="King R."/>
        </authorList>
    </citation>
    <scope>NUCLEOTIDE SEQUENCE</scope>
</reference>
<evidence type="ECO:0000313" key="11">
    <source>
        <dbReference type="EMBL" id="CAH1713287.1"/>
    </source>
</evidence>
<comment type="subcellular location">
    <subcellularLocation>
        <location evidence="1">Endoplasmic reticulum lumen</location>
    </subcellularLocation>
</comment>
<accession>A0A9P0IQA7</accession>
<keyword evidence="10" id="KW-1133">Transmembrane helix</keyword>
<evidence type="ECO:0000256" key="3">
    <source>
        <dbReference type="ARBA" id="ARBA00015352"/>
    </source>
</evidence>
<dbReference type="InterPro" id="IPR016024">
    <property type="entry name" value="ARM-type_fold"/>
</dbReference>
<evidence type="ECO:0000256" key="7">
    <source>
        <dbReference type="ARBA" id="ARBA00022927"/>
    </source>
</evidence>
<comment type="similarity">
    <text evidence="2">Belongs to the SIL1 family.</text>
</comment>
<evidence type="ECO:0000256" key="9">
    <source>
        <dbReference type="ARBA" id="ARBA00023180"/>
    </source>
</evidence>
<dbReference type="Proteomes" id="UP001154329">
    <property type="component" value="Chromosome 1"/>
</dbReference>
<dbReference type="GO" id="GO:0015031">
    <property type="term" value="P:protein transport"/>
    <property type="evidence" value="ECO:0007669"/>
    <property type="project" value="UniProtKB-KW"/>
</dbReference>
<dbReference type="PANTHER" id="PTHR19316:SF35">
    <property type="entry name" value="NUCLEOTIDE EXCHANGE FACTOR SIL1"/>
    <property type="match status" value="1"/>
</dbReference>
<dbReference type="PANTHER" id="PTHR19316">
    <property type="entry name" value="PROTEIN FOLDING REGULATOR"/>
    <property type="match status" value="1"/>
</dbReference>
<evidence type="ECO:0000256" key="10">
    <source>
        <dbReference type="SAM" id="Phobius"/>
    </source>
</evidence>
<evidence type="ECO:0000256" key="1">
    <source>
        <dbReference type="ARBA" id="ARBA00004319"/>
    </source>
</evidence>
<keyword evidence="10" id="KW-0472">Membrane</keyword>
<keyword evidence="8" id="KW-0811">Translocation</keyword>
<evidence type="ECO:0000256" key="4">
    <source>
        <dbReference type="ARBA" id="ARBA00022448"/>
    </source>
</evidence>
<dbReference type="EMBL" id="OU899034">
    <property type="protein sequence ID" value="CAH1713287.1"/>
    <property type="molecule type" value="Genomic_DNA"/>
</dbReference>
<keyword evidence="7" id="KW-0653">Protein transport</keyword>
<keyword evidence="12" id="KW-1185">Reference proteome</keyword>
<name>A0A9P0IQA7_APHGO</name>
<dbReference type="InterPro" id="IPR011989">
    <property type="entry name" value="ARM-like"/>
</dbReference>
<protein>
    <recommendedName>
        <fullName evidence="3">Nucleotide exchange factor SIL1</fullName>
    </recommendedName>
</protein>
<evidence type="ECO:0000313" key="12">
    <source>
        <dbReference type="Proteomes" id="UP001154329"/>
    </source>
</evidence>
<evidence type="ECO:0000256" key="2">
    <source>
        <dbReference type="ARBA" id="ARBA00010588"/>
    </source>
</evidence>
<evidence type="ECO:0000256" key="8">
    <source>
        <dbReference type="ARBA" id="ARBA00023010"/>
    </source>
</evidence>
<keyword evidence="5" id="KW-0732">Signal</keyword>
<evidence type="ECO:0000256" key="5">
    <source>
        <dbReference type="ARBA" id="ARBA00022729"/>
    </source>
</evidence>
<dbReference type="GO" id="GO:0005788">
    <property type="term" value="C:endoplasmic reticulum lumen"/>
    <property type="evidence" value="ECO:0007669"/>
    <property type="project" value="UniProtKB-SubCell"/>
</dbReference>
<keyword evidence="9" id="KW-0325">Glycoprotein</keyword>
<organism evidence="11 12">
    <name type="scientific">Aphis gossypii</name>
    <name type="common">Cotton aphid</name>
    <dbReference type="NCBI Taxonomy" id="80765"/>
    <lineage>
        <taxon>Eukaryota</taxon>
        <taxon>Metazoa</taxon>
        <taxon>Ecdysozoa</taxon>
        <taxon>Arthropoda</taxon>
        <taxon>Hexapoda</taxon>
        <taxon>Insecta</taxon>
        <taxon>Pterygota</taxon>
        <taxon>Neoptera</taxon>
        <taxon>Paraneoptera</taxon>
        <taxon>Hemiptera</taxon>
        <taxon>Sternorrhyncha</taxon>
        <taxon>Aphidomorpha</taxon>
        <taxon>Aphidoidea</taxon>
        <taxon>Aphididae</taxon>
        <taxon>Aphidini</taxon>
        <taxon>Aphis</taxon>
        <taxon>Aphis</taxon>
    </lineage>
</organism>
<reference evidence="11" key="1">
    <citation type="submission" date="2022-02" db="EMBL/GenBank/DDBJ databases">
        <authorList>
            <person name="King R."/>
        </authorList>
    </citation>
    <scope>NUCLEOTIDE SEQUENCE</scope>
</reference>